<dbReference type="EMBL" id="JAENHL010000008">
    <property type="protein sequence ID" value="MBK1869351.1"/>
    <property type="molecule type" value="Genomic_DNA"/>
</dbReference>
<evidence type="ECO:0000313" key="2">
    <source>
        <dbReference type="Proteomes" id="UP000616151"/>
    </source>
</evidence>
<reference evidence="1" key="1">
    <citation type="submission" date="2021-01" db="EMBL/GenBank/DDBJ databases">
        <authorList>
            <person name="Sun Q."/>
        </authorList>
    </citation>
    <scope>NUCLEOTIDE SEQUENCE</scope>
    <source>
        <strain evidence="1">YIM B02566</strain>
    </source>
</reference>
<name>A0ACC5R9J5_9HYPH</name>
<proteinExistence type="predicted"/>
<dbReference type="Proteomes" id="UP000616151">
    <property type="component" value="Unassembled WGS sequence"/>
</dbReference>
<keyword evidence="2" id="KW-1185">Reference proteome</keyword>
<protein>
    <submittedName>
        <fullName evidence="1">Acetate/propionate family kinase</fullName>
    </submittedName>
</protein>
<keyword evidence="1" id="KW-0808">Transferase</keyword>
<gene>
    <name evidence="1" type="ORF">JHL16_23525</name>
</gene>
<comment type="caution">
    <text evidence="1">The sequence shown here is derived from an EMBL/GenBank/DDBJ whole genome shotgun (WGS) entry which is preliminary data.</text>
</comment>
<organism evidence="1 2">
    <name type="scientific">Taklimakanibacter albus</name>
    <dbReference type="NCBI Taxonomy" id="2800327"/>
    <lineage>
        <taxon>Bacteria</taxon>
        <taxon>Pseudomonadati</taxon>
        <taxon>Pseudomonadota</taxon>
        <taxon>Alphaproteobacteria</taxon>
        <taxon>Hyphomicrobiales</taxon>
        <taxon>Aestuariivirgaceae</taxon>
        <taxon>Taklimakanibacter</taxon>
    </lineage>
</organism>
<accession>A0ACC5R9J5</accession>
<evidence type="ECO:0000313" key="1">
    <source>
        <dbReference type="EMBL" id="MBK1869351.1"/>
    </source>
</evidence>
<keyword evidence="1" id="KW-0418">Kinase</keyword>
<sequence>MTILVLNAGSSTLKFAAFEQNDGLTLRFKDQVQGAGSQALEALFARLAREGIEARDLAGVGHRIVHGGTEFSRPVVVDDAVEAKLNALRPLAPLHQPYGLNALSAMREHAPLVPQVACFDTAFHATQPDIAARFPLPRAYFDRGYRRYGFHGLNYEHVVQALPAQTGLPLPQRLLIAHLGNGASLCAVKDGKSIATTMGYSTLDGLVMGTRPGAIDPGLILAIMKDDGLSPEQMEQVLYKESGLLALSGLSSDMKTLLDSPAPAAKAAVEAYCYWAARQAASLIAAMGGIDALVFTGGIGENAKPVRDRVVNHLSWINAFAMHIVLANEELVIARHTSILLT</sequence>